<dbReference type="GO" id="GO:1902201">
    <property type="term" value="P:negative regulation of bacterial-type flagellum-dependent cell motility"/>
    <property type="evidence" value="ECO:0007669"/>
    <property type="project" value="TreeGrafter"/>
</dbReference>
<keyword evidence="3" id="KW-0472">Membrane</keyword>
<comment type="caution">
    <text evidence="5">The sequence shown here is derived from an EMBL/GenBank/DDBJ whole genome shotgun (WGS) entry which is preliminary data.</text>
</comment>
<evidence type="ECO:0000259" key="4">
    <source>
        <dbReference type="PROSITE" id="PS50887"/>
    </source>
</evidence>
<dbReference type="Proteomes" id="UP000241421">
    <property type="component" value="Unassembled WGS sequence"/>
</dbReference>
<dbReference type="InterPro" id="IPR029787">
    <property type="entry name" value="Nucleotide_cyclase"/>
</dbReference>
<dbReference type="RefSeq" id="WP_106756480.1">
    <property type="nucleotide sequence ID" value="NZ_PXWF02000072.1"/>
</dbReference>
<evidence type="ECO:0000313" key="5">
    <source>
        <dbReference type="EMBL" id="PWF54711.1"/>
    </source>
</evidence>
<dbReference type="Pfam" id="PF00990">
    <property type="entry name" value="GGDEF"/>
    <property type="match status" value="1"/>
</dbReference>
<dbReference type="FunFam" id="3.30.70.270:FF:000001">
    <property type="entry name" value="Diguanylate cyclase domain protein"/>
    <property type="match status" value="1"/>
</dbReference>
<dbReference type="GO" id="GO:0043709">
    <property type="term" value="P:cell adhesion involved in single-species biofilm formation"/>
    <property type="evidence" value="ECO:0007669"/>
    <property type="project" value="TreeGrafter"/>
</dbReference>
<dbReference type="NCBIfam" id="TIGR00254">
    <property type="entry name" value="GGDEF"/>
    <property type="match status" value="1"/>
</dbReference>
<evidence type="ECO:0000256" key="1">
    <source>
        <dbReference type="ARBA" id="ARBA00012528"/>
    </source>
</evidence>
<feature type="domain" description="GGDEF" evidence="4">
    <location>
        <begin position="224"/>
        <end position="354"/>
    </location>
</feature>
<keyword evidence="3" id="KW-1133">Transmembrane helix</keyword>
<dbReference type="GO" id="GO:0005886">
    <property type="term" value="C:plasma membrane"/>
    <property type="evidence" value="ECO:0007669"/>
    <property type="project" value="TreeGrafter"/>
</dbReference>
<comment type="catalytic activity">
    <reaction evidence="2">
        <text>2 GTP = 3',3'-c-di-GMP + 2 diphosphate</text>
        <dbReference type="Rhea" id="RHEA:24898"/>
        <dbReference type="ChEBI" id="CHEBI:33019"/>
        <dbReference type="ChEBI" id="CHEBI:37565"/>
        <dbReference type="ChEBI" id="CHEBI:58805"/>
        <dbReference type="EC" id="2.7.7.65"/>
    </reaction>
</comment>
<dbReference type="InterPro" id="IPR000160">
    <property type="entry name" value="GGDEF_dom"/>
</dbReference>
<organism evidence="5 6">
    <name type="scientific">Massilia glaciei</name>
    <dbReference type="NCBI Taxonomy" id="1524097"/>
    <lineage>
        <taxon>Bacteria</taxon>
        <taxon>Pseudomonadati</taxon>
        <taxon>Pseudomonadota</taxon>
        <taxon>Betaproteobacteria</taxon>
        <taxon>Burkholderiales</taxon>
        <taxon>Oxalobacteraceae</taxon>
        <taxon>Telluria group</taxon>
        <taxon>Massilia</taxon>
    </lineage>
</organism>
<feature type="transmembrane region" description="Helical" evidence="3">
    <location>
        <begin position="127"/>
        <end position="147"/>
    </location>
</feature>
<dbReference type="InterPro" id="IPR050469">
    <property type="entry name" value="Diguanylate_Cyclase"/>
</dbReference>
<dbReference type="SUPFAM" id="SSF55073">
    <property type="entry name" value="Nucleotide cyclase"/>
    <property type="match status" value="1"/>
</dbReference>
<keyword evidence="3" id="KW-0812">Transmembrane</keyword>
<feature type="transmembrane region" description="Helical" evidence="3">
    <location>
        <begin position="105"/>
        <end position="120"/>
    </location>
</feature>
<dbReference type="PANTHER" id="PTHR45138">
    <property type="entry name" value="REGULATORY COMPONENTS OF SENSORY TRANSDUCTION SYSTEM"/>
    <property type="match status" value="1"/>
</dbReference>
<reference evidence="5 6" key="1">
    <citation type="submission" date="2018-04" db="EMBL/GenBank/DDBJ databases">
        <title>Massilia violaceinigra sp. nov., a novel purple-pigmented bacterium isolated from Tianshan glacier, Xinjiang, China.</title>
        <authorList>
            <person name="Wang H."/>
        </authorList>
    </citation>
    <scope>NUCLEOTIDE SEQUENCE [LARGE SCALE GENOMIC DNA]</scope>
    <source>
        <strain evidence="5 6">B448-2</strain>
    </source>
</reference>
<dbReference type="CDD" id="cd01949">
    <property type="entry name" value="GGDEF"/>
    <property type="match status" value="1"/>
</dbReference>
<feature type="transmembrane region" description="Helical" evidence="3">
    <location>
        <begin position="159"/>
        <end position="180"/>
    </location>
</feature>
<evidence type="ECO:0000313" key="6">
    <source>
        <dbReference type="Proteomes" id="UP000241421"/>
    </source>
</evidence>
<dbReference type="GO" id="GO:0052621">
    <property type="term" value="F:diguanylate cyclase activity"/>
    <property type="evidence" value="ECO:0007669"/>
    <property type="project" value="UniProtKB-EC"/>
</dbReference>
<dbReference type="AlphaFoldDB" id="A0A2U2I4M9"/>
<dbReference type="OrthoDB" id="9813903at2"/>
<name>A0A2U2I4M9_9BURK</name>
<dbReference type="EC" id="2.7.7.65" evidence="1"/>
<keyword evidence="6" id="KW-1185">Reference proteome</keyword>
<dbReference type="PANTHER" id="PTHR45138:SF9">
    <property type="entry name" value="DIGUANYLATE CYCLASE DGCM-RELATED"/>
    <property type="match status" value="1"/>
</dbReference>
<evidence type="ECO:0000256" key="2">
    <source>
        <dbReference type="ARBA" id="ARBA00034247"/>
    </source>
</evidence>
<dbReference type="SMART" id="SM00267">
    <property type="entry name" value="GGDEF"/>
    <property type="match status" value="1"/>
</dbReference>
<gene>
    <name evidence="5" type="ORF">C7C56_005525</name>
</gene>
<accession>A0A2U2I4M9</accession>
<proteinExistence type="predicted"/>
<dbReference type="Gene3D" id="3.30.70.270">
    <property type="match status" value="1"/>
</dbReference>
<evidence type="ECO:0000256" key="3">
    <source>
        <dbReference type="SAM" id="Phobius"/>
    </source>
</evidence>
<dbReference type="EMBL" id="PXWF02000072">
    <property type="protein sequence ID" value="PWF54711.1"/>
    <property type="molecule type" value="Genomic_DNA"/>
</dbReference>
<protein>
    <recommendedName>
        <fullName evidence="1">diguanylate cyclase</fullName>
        <ecNumber evidence="1">2.7.7.65</ecNumber>
    </recommendedName>
</protein>
<dbReference type="InterPro" id="IPR043128">
    <property type="entry name" value="Rev_trsase/Diguanyl_cyclase"/>
</dbReference>
<sequence length="354" mass="38527">MRDAGRPSQARGKRYSPGDKKRPYLVVIQRCCQIAAAIDLLFFVLFYAVGSPLLAWINIVSIAMYAAAYMAATRGRQSAAVCLIWAEVLGHAALGTLMVGWDSGFHYYLLMFIPGIFVSTRGAKAVLVVFALWSFYVALNATSYFVAPIEPLQPVALVVLRYFNISVVFAMFSYLTWYYFGAIVAAQKRLSALAMTDPLTGLYNRRYIMELAGYEAVQQKRLLTNLAVLIVDIDFFKAVNDSHGHEAGDSVIVAVGEVLKSSIREQDSAARWSGEEFLIVLPDTNLDAAAMVAERIRANVAALAIPHGAGTLEATVTLGVASYRLGETIGATIARADAALYKGKNGGRDRVETG</sequence>
<dbReference type="PROSITE" id="PS50887">
    <property type="entry name" value="GGDEF"/>
    <property type="match status" value="1"/>
</dbReference>